<keyword evidence="2" id="KW-1185">Reference proteome</keyword>
<sequence>MDPDEVARRIQERLVAQGYTLEPATIAGLPSHVARKKFMHWPTLSSLHTFIAIGRAQGGNPLPYTSAVLDYAVTNKTGLPPGLQTGVLATAFLVVPTVDQASVEAVRQSSPPKRWAAMSSAVLVDASTNTYFTYQGRRVIGAAYTRIFTKTLTQTTENLLTPAR</sequence>
<protein>
    <submittedName>
        <fullName evidence="1">Uncharacterized protein</fullName>
    </submittedName>
</protein>
<organism evidence="1 2">
    <name type="scientific">Actinomadura fibrosa</name>
    <dbReference type="NCBI Taxonomy" id="111802"/>
    <lineage>
        <taxon>Bacteria</taxon>
        <taxon>Bacillati</taxon>
        <taxon>Actinomycetota</taxon>
        <taxon>Actinomycetes</taxon>
        <taxon>Streptosporangiales</taxon>
        <taxon>Thermomonosporaceae</taxon>
        <taxon>Actinomadura</taxon>
    </lineage>
</organism>
<evidence type="ECO:0000313" key="1">
    <source>
        <dbReference type="EMBL" id="MFD0692002.1"/>
    </source>
</evidence>
<comment type="caution">
    <text evidence="1">The sequence shown here is derived from an EMBL/GenBank/DDBJ whole genome shotgun (WGS) entry which is preliminary data.</text>
</comment>
<evidence type="ECO:0000313" key="2">
    <source>
        <dbReference type="Proteomes" id="UP001597063"/>
    </source>
</evidence>
<dbReference type="Proteomes" id="UP001597063">
    <property type="component" value="Unassembled WGS sequence"/>
</dbReference>
<gene>
    <name evidence="1" type="ORF">ACFQZM_46470</name>
</gene>
<proteinExistence type="predicted"/>
<reference evidence="2" key="1">
    <citation type="journal article" date="2019" name="Int. J. Syst. Evol. Microbiol.">
        <title>The Global Catalogue of Microorganisms (GCM) 10K type strain sequencing project: providing services to taxonomists for standard genome sequencing and annotation.</title>
        <authorList>
            <consortium name="The Broad Institute Genomics Platform"/>
            <consortium name="The Broad Institute Genome Sequencing Center for Infectious Disease"/>
            <person name="Wu L."/>
            <person name="Ma J."/>
        </authorList>
    </citation>
    <scope>NUCLEOTIDE SEQUENCE [LARGE SCALE GENOMIC DNA]</scope>
    <source>
        <strain evidence="2">JCM 9371</strain>
    </source>
</reference>
<accession>A0ABW2Y3U8</accession>
<dbReference type="EMBL" id="JBHTGP010000035">
    <property type="protein sequence ID" value="MFD0692002.1"/>
    <property type="molecule type" value="Genomic_DNA"/>
</dbReference>
<dbReference type="RefSeq" id="WP_131759904.1">
    <property type="nucleotide sequence ID" value="NZ_CAACUY010000094.1"/>
</dbReference>
<name>A0ABW2Y3U8_9ACTN</name>